<gene>
    <name evidence="2" type="ORF">AVEN_94102_1</name>
</gene>
<name>A0A4Y2PRZ4_ARAVE</name>
<dbReference type="Proteomes" id="UP000499080">
    <property type="component" value="Unassembled WGS sequence"/>
</dbReference>
<organism evidence="2 3">
    <name type="scientific">Araneus ventricosus</name>
    <name type="common">Orbweaver spider</name>
    <name type="synonym">Epeira ventricosa</name>
    <dbReference type="NCBI Taxonomy" id="182803"/>
    <lineage>
        <taxon>Eukaryota</taxon>
        <taxon>Metazoa</taxon>
        <taxon>Ecdysozoa</taxon>
        <taxon>Arthropoda</taxon>
        <taxon>Chelicerata</taxon>
        <taxon>Arachnida</taxon>
        <taxon>Araneae</taxon>
        <taxon>Araneomorphae</taxon>
        <taxon>Entelegynae</taxon>
        <taxon>Araneoidea</taxon>
        <taxon>Araneidae</taxon>
        <taxon>Araneus</taxon>
    </lineage>
</organism>
<protein>
    <submittedName>
        <fullName evidence="2">Uncharacterized protein</fullName>
    </submittedName>
</protein>
<evidence type="ECO:0000313" key="3">
    <source>
        <dbReference type="Proteomes" id="UP000499080"/>
    </source>
</evidence>
<feature type="transmembrane region" description="Helical" evidence="1">
    <location>
        <begin position="38"/>
        <end position="57"/>
    </location>
</feature>
<evidence type="ECO:0000313" key="2">
    <source>
        <dbReference type="EMBL" id="GBN54678.1"/>
    </source>
</evidence>
<sequence>MMDLSTRFHHSSDYEWLCHGELKFPGLVFFLSQKCQSGTFLILFSLFASIHISIVLSDSRPDARQSRITPKRDATSFIKEIFCSDKRKSSSLSHGSQQFLDEVAVLRGSVRGLEIILTILMLDDQSHLPNRNGAYAGRFVHF</sequence>
<accession>A0A4Y2PRZ4</accession>
<proteinExistence type="predicted"/>
<keyword evidence="3" id="KW-1185">Reference proteome</keyword>
<keyword evidence="1" id="KW-0472">Membrane</keyword>
<keyword evidence="1" id="KW-0812">Transmembrane</keyword>
<keyword evidence="1" id="KW-1133">Transmembrane helix</keyword>
<dbReference type="EMBL" id="BGPR01012126">
    <property type="protein sequence ID" value="GBN54678.1"/>
    <property type="molecule type" value="Genomic_DNA"/>
</dbReference>
<dbReference type="AlphaFoldDB" id="A0A4Y2PRZ4"/>
<reference evidence="2 3" key="1">
    <citation type="journal article" date="2019" name="Sci. Rep.">
        <title>Orb-weaving spider Araneus ventricosus genome elucidates the spidroin gene catalogue.</title>
        <authorList>
            <person name="Kono N."/>
            <person name="Nakamura H."/>
            <person name="Ohtoshi R."/>
            <person name="Moran D.A.P."/>
            <person name="Shinohara A."/>
            <person name="Yoshida Y."/>
            <person name="Fujiwara M."/>
            <person name="Mori M."/>
            <person name="Tomita M."/>
            <person name="Arakawa K."/>
        </authorList>
    </citation>
    <scope>NUCLEOTIDE SEQUENCE [LARGE SCALE GENOMIC DNA]</scope>
</reference>
<evidence type="ECO:0000256" key="1">
    <source>
        <dbReference type="SAM" id="Phobius"/>
    </source>
</evidence>
<comment type="caution">
    <text evidence="2">The sequence shown here is derived from an EMBL/GenBank/DDBJ whole genome shotgun (WGS) entry which is preliminary data.</text>
</comment>